<comment type="caution">
    <text evidence="1">The sequence shown here is derived from an EMBL/GenBank/DDBJ whole genome shotgun (WGS) entry which is preliminary data.</text>
</comment>
<reference evidence="1 2" key="1">
    <citation type="journal article" date="2015" name="Genome Announc.">
        <title>Expanding the biotechnology potential of lactobacilli through comparative genomics of 213 strains and associated genera.</title>
        <authorList>
            <person name="Sun Z."/>
            <person name="Harris H.M."/>
            <person name="McCann A."/>
            <person name="Guo C."/>
            <person name="Argimon S."/>
            <person name="Zhang W."/>
            <person name="Yang X."/>
            <person name="Jeffery I.B."/>
            <person name="Cooney J.C."/>
            <person name="Kagawa T.F."/>
            <person name="Liu W."/>
            <person name="Song Y."/>
            <person name="Salvetti E."/>
            <person name="Wrobel A."/>
            <person name="Rasinkangas P."/>
            <person name="Parkhill J."/>
            <person name="Rea M.C."/>
            <person name="O'Sullivan O."/>
            <person name="Ritari J."/>
            <person name="Douillard F.P."/>
            <person name="Paul Ross R."/>
            <person name="Yang R."/>
            <person name="Briner A.E."/>
            <person name="Felis G.E."/>
            <person name="de Vos W.M."/>
            <person name="Barrangou R."/>
            <person name="Klaenhammer T.R."/>
            <person name="Caufield P.W."/>
            <person name="Cui Y."/>
            <person name="Zhang H."/>
            <person name="O'Toole P.W."/>
        </authorList>
    </citation>
    <scope>NUCLEOTIDE SEQUENCE [LARGE SCALE GENOMIC DNA]</scope>
    <source>
        <strain evidence="1 2">DSM 20190</strain>
    </source>
</reference>
<dbReference type="InParanoid" id="A0A0R2FWG0"/>
<dbReference type="OrthoDB" id="9790372at2"/>
<dbReference type="InterPro" id="IPR003772">
    <property type="entry name" value="YceD"/>
</dbReference>
<proteinExistence type="predicted"/>
<dbReference type="AlphaFoldDB" id="A0A0R2FWG0"/>
<keyword evidence="2" id="KW-1185">Reference proteome</keyword>
<dbReference type="EMBL" id="JQAX01000002">
    <property type="protein sequence ID" value="KRN32536.1"/>
    <property type="molecule type" value="Genomic_DNA"/>
</dbReference>
<evidence type="ECO:0008006" key="3">
    <source>
        <dbReference type="Google" id="ProtNLM"/>
    </source>
</evidence>
<organism evidence="1 2">
    <name type="scientific">Weissella halotolerans DSM 20190</name>
    <dbReference type="NCBI Taxonomy" id="1123500"/>
    <lineage>
        <taxon>Bacteria</taxon>
        <taxon>Bacillati</taxon>
        <taxon>Bacillota</taxon>
        <taxon>Bacilli</taxon>
        <taxon>Lactobacillales</taxon>
        <taxon>Lactobacillaceae</taxon>
        <taxon>Weissella</taxon>
    </lineage>
</organism>
<sequence>MQTSLKWPLANLKKIPASGMRVQETVDLSALLADRFADRVISMEPVTVDVIIEADEAGRISAVGSADTVVTLPSSRSLTPVALPIHNEIDEWFVDNEEQLARFDQQVNVSLVEKTVDLGTALLESLMLALPTRVLTPDEAASSKLPQGTDWAVTTEETAAQQSKPNTPLAGLASLLEQDGQAD</sequence>
<name>A0A0R2FWG0_9LACO</name>
<dbReference type="PATRIC" id="fig|1123500.6.peg.897"/>
<accession>A0A0R2FWG0</accession>
<gene>
    <name evidence="1" type="ORF">IV68_GL000891</name>
</gene>
<dbReference type="STRING" id="1123500.GCA_000420365_00530"/>
<evidence type="ECO:0000313" key="1">
    <source>
        <dbReference type="EMBL" id="KRN32536.1"/>
    </source>
</evidence>
<protein>
    <recommendedName>
        <fullName evidence="3">Nucleic acid-binding protein</fullName>
    </recommendedName>
</protein>
<dbReference type="eggNOG" id="COG1399">
    <property type="taxonomic scope" value="Bacteria"/>
</dbReference>
<dbReference type="Pfam" id="PF02620">
    <property type="entry name" value="YceD"/>
    <property type="match status" value="1"/>
</dbReference>
<dbReference type="Proteomes" id="UP000051296">
    <property type="component" value="Unassembled WGS sequence"/>
</dbReference>
<dbReference type="RefSeq" id="WP_022791315.1">
    <property type="nucleotide sequence ID" value="NZ_ATUU01000002.1"/>
</dbReference>
<evidence type="ECO:0000313" key="2">
    <source>
        <dbReference type="Proteomes" id="UP000051296"/>
    </source>
</evidence>